<feature type="domain" description="DUF6968" evidence="1">
    <location>
        <begin position="17"/>
        <end position="78"/>
    </location>
</feature>
<accession>A0A4R8R8K1</accession>
<evidence type="ECO:0000313" key="5">
    <source>
        <dbReference type="Proteomes" id="UP000295627"/>
    </source>
</evidence>
<reference evidence="2" key="1">
    <citation type="submission" date="2018-12" db="EMBL/GenBank/DDBJ databases">
        <authorList>
            <person name="Behra P.R.K."/>
            <person name="Das S."/>
            <person name="Pettersson B.M.F."/>
            <person name="Shirreff L."/>
            <person name="Ducote T."/>
            <person name="Jacobsson K.-G."/>
            <person name="Ennis D.G."/>
            <person name="Kirsebom L.A."/>
        </authorList>
    </citation>
    <scope>NUCLEOTIDE SEQUENCE</scope>
    <source>
        <strain evidence="2">DSM 45524</strain>
    </source>
</reference>
<dbReference type="EMBL" id="PECC01000026">
    <property type="protein sequence ID" value="TDZ52586.1"/>
    <property type="molecule type" value="Genomic_DNA"/>
</dbReference>
<dbReference type="Proteomes" id="UP000295627">
    <property type="component" value="Unassembled WGS sequence"/>
</dbReference>
<dbReference type="InterPro" id="IPR054241">
    <property type="entry name" value="DUF6968"/>
</dbReference>
<sequence>MNLEFDEPIAERAIEGVGGREVVVKLGPPRAEGPMWLCPYRIEGLDAPYAMFGAGADSIQALVVALANIGAYLNAQAELGLSNGLDFLGFLDATRLPRVI</sequence>
<dbReference type="RefSeq" id="WP_078335060.1">
    <property type="nucleotide sequence ID" value="NZ_MAFQ01000009.1"/>
</dbReference>
<gene>
    <name evidence="3" type="ORF">CCUG63697_01070</name>
    <name evidence="2" type="ORF">EJ571_13655</name>
</gene>
<evidence type="ECO:0000313" key="2">
    <source>
        <dbReference type="EMBL" id="TDH21012.1"/>
    </source>
</evidence>
<evidence type="ECO:0000259" key="1">
    <source>
        <dbReference type="Pfam" id="PF22302"/>
    </source>
</evidence>
<comment type="caution">
    <text evidence="3">The sequence shown here is derived from an EMBL/GenBank/DDBJ whole genome shotgun (WGS) entry which is preliminary data.</text>
</comment>
<evidence type="ECO:0000313" key="3">
    <source>
        <dbReference type="EMBL" id="TDZ52586.1"/>
    </source>
</evidence>
<reference evidence="4 5" key="2">
    <citation type="journal article" date="2019" name="Sci. Rep.">
        <title>Extended insight into the Mycobacterium chelonae-abscessus complex through whole genome sequencing of Mycobacterium salmoniphilum outbreak and Mycobacterium salmoniphilum-like strains.</title>
        <authorList>
            <person name="Behra P.R.K."/>
            <person name="Das S."/>
            <person name="Pettersson B.M.F."/>
            <person name="Shirreff L."/>
            <person name="DuCote T."/>
            <person name="Jacobsson K.G."/>
            <person name="Ennis D.G."/>
            <person name="Kirsebom L.A."/>
        </authorList>
    </citation>
    <scope>NUCLEOTIDE SEQUENCE [LARGE SCALE GENOMIC DNA]</scope>
    <source>
        <strain evidence="3 4">CCUG 63697</strain>
        <strain evidence="2 5">DSM 45524</strain>
    </source>
</reference>
<name>A0A4R8R8K1_9MYCO</name>
<organism evidence="3 4">
    <name type="scientific">Mycobacteroides franklinii</name>
    <dbReference type="NCBI Taxonomy" id="948102"/>
    <lineage>
        <taxon>Bacteria</taxon>
        <taxon>Bacillati</taxon>
        <taxon>Actinomycetota</taxon>
        <taxon>Actinomycetes</taxon>
        <taxon>Mycobacteriales</taxon>
        <taxon>Mycobacteriaceae</taxon>
        <taxon>Mycobacteroides</taxon>
    </lineage>
</organism>
<dbReference type="Proteomes" id="UP000295165">
    <property type="component" value="Unassembled WGS sequence"/>
</dbReference>
<protein>
    <recommendedName>
        <fullName evidence="1">DUF6968 domain-containing protein</fullName>
    </recommendedName>
</protein>
<dbReference type="Pfam" id="PF22302">
    <property type="entry name" value="DUF6968"/>
    <property type="match status" value="1"/>
</dbReference>
<keyword evidence="4" id="KW-1185">Reference proteome</keyword>
<dbReference type="EMBL" id="RXLR01000015">
    <property type="protein sequence ID" value="TDH21012.1"/>
    <property type="molecule type" value="Genomic_DNA"/>
</dbReference>
<dbReference type="AlphaFoldDB" id="A0A4R8R8K1"/>
<proteinExistence type="predicted"/>
<evidence type="ECO:0000313" key="4">
    <source>
        <dbReference type="Proteomes" id="UP000295165"/>
    </source>
</evidence>